<dbReference type="Pfam" id="PF04149">
    <property type="entry name" value="DUF397"/>
    <property type="match status" value="1"/>
</dbReference>
<feature type="region of interest" description="Disordered" evidence="1">
    <location>
        <begin position="1"/>
        <end position="20"/>
    </location>
</feature>
<dbReference type="InterPro" id="IPR007278">
    <property type="entry name" value="DUF397"/>
</dbReference>
<dbReference type="RefSeq" id="WP_147984794.1">
    <property type="nucleotide sequence ID" value="NZ_RDBM01000037.1"/>
</dbReference>
<proteinExistence type="predicted"/>
<feature type="domain" description="DUF397" evidence="2">
    <location>
        <begin position="10"/>
        <end position="63"/>
    </location>
</feature>
<evidence type="ECO:0000259" key="2">
    <source>
        <dbReference type="Pfam" id="PF04149"/>
    </source>
</evidence>
<evidence type="ECO:0000313" key="3">
    <source>
        <dbReference type="EMBL" id="TXS23688.1"/>
    </source>
</evidence>
<sequence>MTTTPDLGTATWRKSSYSDGGANNCLEVADGHPGLVPVRDSKVPAGPTLIVAAPAWAAFVAHVAHPTASSVG</sequence>
<feature type="compositionally biased region" description="Polar residues" evidence="1">
    <location>
        <begin position="1"/>
        <end position="18"/>
    </location>
</feature>
<protein>
    <submittedName>
        <fullName evidence="3">DUF397 domain-containing protein</fullName>
    </submittedName>
</protein>
<dbReference type="EMBL" id="RDBM01000037">
    <property type="protein sequence ID" value="TXS23688.1"/>
    <property type="molecule type" value="Genomic_DNA"/>
</dbReference>
<organism evidence="3">
    <name type="scientific">Streptomyces sp. gb1(2016)</name>
    <dbReference type="NCBI Taxonomy" id="1828321"/>
    <lineage>
        <taxon>Bacteria</taxon>
        <taxon>Bacillati</taxon>
        <taxon>Actinomycetota</taxon>
        <taxon>Actinomycetes</taxon>
        <taxon>Kitasatosporales</taxon>
        <taxon>Streptomycetaceae</taxon>
        <taxon>Streptomyces</taxon>
    </lineage>
</organism>
<gene>
    <name evidence="3" type="ORF">EAO74_24275</name>
</gene>
<reference evidence="3" key="1">
    <citation type="submission" date="2018-10" db="EMBL/GenBank/DDBJ databases">
        <authorList>
            <person name="Hariharan J."/>
            <person name="Choudoir M.J."/>
            <person name="Diebold P."/>
            <person name="Panke-Buisse K."/>
            <person name="Campbell A.N."/>
            <person name="Buckley D.H."/>
        </authorList>
    </citation>
    <scope>NUCLEOTIDE SEQUENCE</scope>
    <source>
        <strain evidence="3">Gb1</strain>
    </source>
</reference>
<name>A0A652KL16_9ACTN</name>
<dbReference type="AlphaFoldDB" id="A0A652KL16"/>
<evidence type="ECO:0000256" key="1">
    <source>
        <dbReference type="SAM" id="MobiDB-lite"/>
    </source>
</evidence>
<accession>A0A652KL16</accession>
<comment type="caution">
    <text evidence="3">The sequence shown here is derived from an EMBL/GenBank/DDBJ whole genome shotgun (WGS) entry which is preliminary data.</text>
</comment>